<dbReference type="RefSeq" id="WP_154425028.1">
    <property type="nucleotide sequence ID" value="NZ_VUNN01000006.1"/>
</dbReference>
<accession>A0A7X2TQQ9</accession>
<gene>
    <name evidence="8" type="ORF">FYJ80_04590</name>
</gene>
<evidence type="ECO:0000256" key="2">
    <source>
        <dbReference type="ARBA" id="ARBA00012118"/>
    </source>
</evidence>
<evidence type="ECO:0000256" key="6">
    <source>
        <dbReference type="ARBA" id="ARBA00022777"/>
    </source>
</evidence>
<dbReference type="InterPro" id="IPR001267">
    <property type="entry name" value="Thymidine_kinase"/>
</dbReference>
<dbReference type="Gene3D" id="3.30.60.20">
    <property type="match status" value="1"/>
</dbReference>
<keyword evidence="7" id="KW-0067">ATP-binding</keyword>
<evidence type="ECO:0000256" key="3">
    <source>
        <dbReference type="ARBA" id="ARBA00022634"/>
    </source>
</evidence>
<comment type="similarity">
    <text evidence="1">Belongs to the thymidine kinase family.</text>
</comment>
<dbReference type="InterPro" id="IPR027417">
    <property type="entry name" value="P-loop_NTPase"/>
</dbReference>
<dbReference type="Pfam" id="PF00265">
    <property type="entry name" value="TK"/>
    <property type="match status" value="1"/>
</dbReference>
<keyword evidence="3" id="KW-0237">DNA synthesis</keyword>
<keyword evidence="5" id="KW-0547">Nucleotide-binding</keyword>
<evidence type="ECO:0000256" key="1">
    <source>
        <dbReference type="ARBA" id="ARBA00007587"/>
    </source>
</evidence>
<keyword evidence="6 8" id="KW-0418">Kinase</keyword>
<dbReference type="AlphaFoldDB" id="A0A7X2TQQ9"/>
<proteinExistence type="inferred from homology"/>
<dbReference type="GO" id="GO:0071897">
    <property type="term" value="P:DNA biosynthetic process"/>
    <property type="evidence" value="ECO:0007669"/>
    <property type="project" value="UniProtKB-KW"/>
</dbReference>
<comment type="caution">
    <text evidence="8">The sequence shown here is derived from an EMBL/GenBank/DDBJ whole genome shotgun (WGS) entry which is preliminary data.</text>
</comment>
<sequence length="380" mass="43045">MPHIEATSSSEDFLKSLGFPTIDVHETFTHFDFTKPGRRVLLIGPMGSGKTEFAARVWRDAAIAQKKGEAVRKLTSTGSVDRRKVFFIRSEIDGARFTDYPEDALAYRSGYIRCGDNIARIKDSFGLEQVIKDNPTVGTYIIDEASFFDERLAYVVRNCSLEKGCMFIFPTLVLNFRRDLFNNTARLMLDIATDVIPLTAYCEHPDCMDSAFYTYRYYSIGGKECPALFFDPLIIVGGDKTKDSSLEPNYASRCDKHHYLPGKEYTFFTLKPLGEAAGRGDSAPLVKEIEALKCNKKASILYSNLQKSYGDSPDGEKYLNSLLPDYTAEKALSFLFCEQNLISEQLLQRIVFDLELDINYLTKTLSDNRRPVSFDQPYLL</sequence>
<evidence type="ECO:0000313" key="9">
    <source>
        <dbReference type="Proteomes" id="UP000460549"/>
    </source>
</evidence>
<evidence type="ECO:0000313" key="8">
    <source>
        <dbReference type="EMBL" id="MSU06052.1"/>
    </source>
</evidence>
<dbReference type="EC" id="2.7.1.21" evidence="2"/>
<evidence type="ECO:0000256" key="4">
    <source>
        <dbReference type="ARBA" id="ARBA00022679"/>
    </source>
</evidence>
<evidence type="ECO:0000256" key="7">
    <source>
        <dbReference type="ARBA" id="ARBA00022840"/>
    </source>
</evidence>
<dbReference type="GO" id="GO:0005524">
    <property type="term" value="F:ATP binding"/>
    <property type="evidence" value="ECO:0007669"/>
    <property type="project" value="UniProtKB-KW"/>
</dbReference>
<reference evidence="8 9" key="1">
    <citation type="submission" date="2019-08" db="EMBL/GenBank/DDBJ databases">
        <title>In-depth cultivation of the pig gut microbiome towards novel bacterial diversity and tailored functional studies.</title>
        <authorList>
            <person name="Wylensek D."/>
            <person name="Hitch T.C.A."/>
            <person name="Clavel T."/>
        </authorList>
    </citation>
    <scope>NUCLEOTIDE SEQUENCE [LARGE SCALE GENOMIC DNA]</scope>
    <source>
        <strain evidence="8 9">NM-380-WT-3C1</strain>
    </source>
</reference>
<dbReference type="GO" id="GO:0004797">
    <property type="term" value="F:thymidine kinase activity"/>
    <property type="evidence" value="ECO:0007669"/>
    <property type="project" value="UniProtKB-EC"/>
</dbReference>
<keyword evidence="9" id="KW-1185">Reference proteome</keyword>
<dbReference type="Proteomes" id="UP000460549">
    <property type="component" value="Unassembled WGS sequence"/>
</dbReference>
<evidence type="ECO:0000256" key="5">
    <source>
        <dbReference type="ARBA" id="ARBA00022741"/>
    </source>
</evidence>
<dbReference type="SUPFAM" id="SSF52540">
    <property type="entry name" value="P-loop containing nucleoside triphosphate hydrolases"/>
    <property type="match status" value="1"/>
</dbReference>
<dbReference type="Gene3D" id="3.40.50.300">
    <property type="entry name" value="P-loop containing nucleotide triphosphate hydrolases"/>
    <property type="match status" value="1"/>
</dbReference>
<keyword evidence="4" id="KW-0808">Transferase</keyword>
<organism evidence="8 9">
    <name type="scientific">Bullifex porci</name>
    <dbReference type="NCBI Taxonomy" id="2606638"/>
    <lineage>
        <taxon>Bacteria</taxon>
        <taxon>Pseudomonadati</taxon>
        <taxon>Spirochaetota</taxon>
        <taxon>Spirochaetia</taxon>
        <taxon>Spirochaetales</taxon>
        <taxon>Spirochaetaceae</taxon>
        <taxon>Bullifex</taxon>
    </lineage>
</organism>
<protein>
    <recommendedName>
        <fullName evidence="2">thymidine kinase</fullName>
        <ecNumber evidence="2">2.7.1.21</ecNumber>
    </recommendedName>
</protein>
<name>A0A7X2TQQ9_9SPIO</name>
<dbReference type="EMBL" id="VUNN01000006">
    <property type="protein sequence ID" value="MSU06052.1"/>
    <property type="molecule type" value="Genomic_DNA"/>
</dbReference>